<proteinExistence type="predicted"/>
<organism evidence="1 2">
    <name type="scientific">Paralvinella palmiformis</name>
    <dbReference type="NCBI Taxonomy" id="53620"/>
    <lineage>
        <taxon>Eukaryota</taxon>
        <taxon>Metazoa</taxon>
        <taxon>Spiralia</taxon>
        <taxon>Lophotrochozoa</taxon>
        <taxon>Annelida</taxon>
        <taxon>Polychaeta</taxon>
        <taxon>Sedentaria</taxon>
        <taxon>Canalipalpata</taxon>
        <taxon>Terebellida</taxon>
        <taxon>Terebelliformia</taxon>
        <taxon>Alvinellidae</taxon>
        <taxon>Paralvinella</taxon>
    </lineage>
</organism>
<dbReference type="EMBL" id="JAODUP010000174">
    <property type="protein sequence ID" value="KAK2158268.1"/>
    <property type="molecule type" value="Genomic_DNA"/>
</dbReference>
<gene>
    <name evidence="1" type="ORF">LSH36_174g09008</name>
</gene>
<dbReference type="Proteomes" id="UP001208570">
    <property type="component" value="Unassembled WGS sequence"/>
</dbReference>
<keyword evidence="2" id="KW-1185">Reference proteome</keyword>
<accession>A0AAD9JRZ5</accession>
<name>A0AAD9JRZ5_9ANNE</name>
<sequence length="393" mass="46002">MSGNVIINQQRKHQALVKPRKYEEDRNNCSTQIFLRKAQLLKYFVQNIKTKEVCNFGYFNNYLKRYGQFAGEGVWYAPPTGAPSVQVDFNPSGCSFMRVSRGDYVLRECLQMKNISKILVTGDSNGRMLTQNMIQIFERVTGKKCKKIVFQDAENNTKYFFVPHLNGSKLSTNPCGFGLRTCASWKYQCPIDDSNNVTFQDNVTIEYISMLHIIELQLKLSLAERHGNGIKRLLKAENKLEYILKYYLPYKGFPDMWIFTPPFHHDSWYKRLSDMKIDIHYLMKVLNTYVPNRTTIVFMADSRECPGYRPYQTSKAFLKTWNITRNERIDQMNRLWYEVIRPNLDNSKNWNVFLDATKISCPLVCTWHADGAHFVGVWYKLMSEYILSTACHS</sequence>
<reference evidence="1" key="1">
    <citation type="journal article" date="2023" name="Mol. Biol. Evol.">
        <title>Third-Generation Sequencing Reveals the Adaptive Role of the Epigenome in Three Deep-Sea Polychaetes.</title>
        <authorList>
            <person name="Perez M."/>
            <person name="Aroh O."/>
            <person name="Sun Y."/>
            <person name="Lan Y."/>
            <person name="Juniper S.K."/>
            <person name="Young C.R."/>
            <person name="Angers B."/>
            <person name="Qian P.Y."/>
        </authorList>
    </citation>
    <scope>NUCLEOTIDE SEQUENCE</scope>
    <source>
        <strain evidence="1">P08H-3</strain>
    </source>
</reference>
<evidence type="ECO:0000313" key="1">
    <source>
        <dbReference type="EMBL" id="KAK2158268.1"/>
    </source>
</evidence>
<evidence type="ECO:0000313" key="2">
    <source>
        <dbReference type="Proteomes" id="UP001208570"/>
    </source>
</evidence>
<comment type="caution">
    <text evidence="1">The sequence shown here is derived from an EMBL/GenBank/DDBJ whole genome shotgun (WGS) entry which is preliminary data.</text>
</comment>
<dbReference type="AlphaFoldDB" id="A0AAD9JRZ5"/>
<protein>
    <submittedName>
        <fullName evidence="1">Uncharacterized protein</fullName>
    </submittedName>
</protein>